<organism evidence="2 3">
    <name type="scientific">Heliobacterium modesticaldum (strain ATCC 51547 / Ice1)</name>
    <dbReference type="NCBI Taxonomy" id="498761"/>
    <lineage>
        <taxon>Bacteria</taxon>
        <taxon>Bacillati</taxon>
        <taxon>Bacillota</taxon>
        <taxon>Clostridia</taxon>
        <taxon>Eubacteriales</taxon>
        <taxon>Heliobacteriaceae</taxon>
        <taxon>Heliomicrobium</taxon>
    </lineage>
</organism>
<evidence type="ECO:0000313" key="2">
    <source>
        <dbReference type="EMBL" id="ABZ85599.1"/>
    </source>
</evidence>
<name>B0TEB7_HELMI</name>
<dbReference type="KEGG" id="hmo:HM1_3098"/>
<protein>
    <submittedName>
        <fullName evidence="2">Uncharacterized protein</fullName>
    </submittedName>
</protein>
<gene>
    <name evidence="2" type="ORF">HM1_3098</name>
</gene>
<accession>B0TEB7</accession>
<dbReference type="HOGENOM" id="CLU_3328696_0_0_9"/>
<keyword evidence="1" id="KW-0472">Membrane</keyword>
<dbReference type="STRING" id="498761.HM1_3098"/>
<reference evidence="2 3" key="1">
    <citation type="journal article" date="2008" name="J. Bacteriol.">
        <title>The genome of Heliobacterium modesticaldum, a phototrophic representative of the Firmicutes containing the simplest photosynthetic apparatus.</title>
        <authorList>
            <person name="Sattley W.M."/>
            <person name="Madigan M.T."/>
            <person name="Swingley W.D."/>
            <person name="Cheung P.C."/>
            <person name="Clocksin K.M."/>
            <person name="Conrad A.L."/>
            <person name="Dejesa L.C."/>
            <person name="Honchak B.M."/>
            <person name="Jung D.O."/>
            <person name="Karbach L.E."/>
            <person name="Kurdoglu A."/>
            <person name="Lahiri S."/>
            <person name="Mastrian S.D."/>
            <person name="Page L.E."/>
            <person name="Taylor H.L."/>
            <person name="Wang Z.T."/>
            <person name="Raymond J."/>
            <person name="Chen M."/>
            <person name="Blankenship R.E."/>
            <person name="Touchman J.W."/>
        </authorList>
    </citation>
    <scope>NUCLEOTIDE SEQUENCE [LARGE SCALE GENOMIC DNA]</scope>
    <source>
        <strain evidence="3">ATCC 51547 / Ice1</strain>
    </source>
</reference>
<evidence type="ECO:0000256" key="1">
    <source>
        <dbReference type="SAM" id="Phobius"/>
    </source>
</evidence>
<feature type="transmembrane region" description="Helical" evidence="1">
    <location>
        <begin position="17"/>
        <end position="36"/>
    </location>
</feature>
<evidence type="ECO:0000313" key="3">
    <source>
        <dbReference type="Proteomes" id="UP000008550"/>
    </source>
</evidence>
<dbReference type="EMBL" id="CP000930">
    <property type="protein sequence ID" value="ABZ85599.1"/>
    <property type="molecule type" value="Genomic_DNA"/>
</dbReference>
<sequence>MICFPHSFFLRKQEERFFLYCPFLFLLPIPSLLATVGP</sequence>
<keyword evidence="3" id="KW-1185">Reference proteome</keyword>
<dbReference type="Proteomes" id="UP000008550">
    <property type="component" value="Chromosome"/>
</dbReference>
<proteinExistence type="predicted"/>
<keyword evidence="1" id="KW-1133">Transmembrane helix</keyword>
<dbReference type="AlphaFoldDB" id="B0TEB7"/>
<keyword evidence="1" id="KW-0812">Transmembrane</keyword>